<dbReference type="RefSeq" id="WP_380963279.1">
    <property type="nucleotide sequence ID" value="NZ_JBHTCO010000003.1"/>
</dbReference>
<dbReference type="NCBIfam" id="NF001846">
    <property type="entry name" value="PRK00571.1-3"/>
    <property type="match status" value="1"/>
</dbReference>
<dbReference type="InterPro" id="IPR020547">
    <property type="entry name" value="ATP_synth_F1_esu_C"/>
</dbReference>
<sequence>MNTIQTDIVTPDGKVFEGEVHMVSARATTGELGVLPNHMPLVAPLEISTVRLKSYGETVYVAVSGGFIEVRPDHVTILAEAAELRKDIDVERAKKAKENAESELSRLEKGTKEYEEVLLSLKRAENRLNTAAK</sequence>
<dbReference type="NCBIfam" id="NF009980">
    <property type="entry name" value="PRK13446.1"/>
    <property type="match status" value="1"/>
</dbReference>
<feature type="domain" description="ATP synthase epsilon subunit C-terminal" evidence="15">
    <location>
        <begin position="86"/>
        <end position="131"/>
    </location>
</feature>
<evidence type="ECO:0000256" key="1">
    <source>
        <dbReference type="ARBA" id="ARBA00003543"/>
    </source>
</evidence>
<organism evidence="17 18">
    <name type="scientific">Scopulibacillus cellulosilyticus</name>
    <dbReference type="NCBI Taxonomy" id="2665665"/>
    <lineage>
        <taxon>Bacteria</taxon>
        <taxon>Bacillati</taxon>
        <taxon>Bacillota</taxon>
        <taxon>Bacilli</taxon>
        <taxon>Bacillales</taxon>
        <taxon>Sporolactobacillaceae</taxon>
        <taxon>Scopulibacillus</taxon>
    </lineage>
</organism>
<evidence type="ECO:0000256" key="13">
    <source>
        <dbReference type="RuleBase" id="RU003656"/>
    </source>
</evidence>
<keyword evidence="6 12" id="KW-0406">Ion transport</keyword>
<dbReference type="Gene3D" id="1.20.5.440">
    <property type="entry name" value="ATP synthase delta/epsilon subunit, C-terminal domain"/>
    <property type="match status" value="1"/>
</dbReference>
<protein>
    <recommendedName>
        <fullName evidence="4 12">ATP synthase epsilon chain</fullName>
    </recommendedName>
    <alternativeName>
        <fullName evidence="11 12">ATP synthase F1 sector epsilon subunit</fullName>
    </alternativeName>
    <alternativeName>
        <fullName evidence="10 12">F-ATPase epsilon subunit</fullName>
    </alternativeName>
</protein>
<keyword evidence="18" id="KW-1185">Reference proteome</keyword>
<evidence type="ECO:0000259" key="15">
    <source>
        <dbReference type="Pfam" id="PF00401"/>
    </source>
</evidence>
<gene>
    <name evidence="12" type="primary">atpC</name>
    <name evidence="17" type="ORF">ACFQRG_02445</name>
</gene>
<feature type="domain" description="ATP synthase F1 complex delta/epsilon subunit N-terminal" evidence="16">
    <location>
        <begin position="5"/>
        <end position="82"/>
    </location>
</feature>
<dbReference type="CDD" id="cd12152">
    <property type="entry name" value="F1-ATPase_delta"/>
    <property type="match status" value="1"/>
</dbReference>
<dbReference type="PANTHER" id="PTHR13822:SF10">
    <property type="entry name" value="ATP SYNTHASE EPSILON CHAIN, CHLOROPLASTIC"/>
    <property type="match status" value="1"/>
</dbReference>
<dbReference type="SUPFAM" id="SSF51344">
    <property type="entry name" value="Epsilon subunit of F1F0-ATP synthase N-terminal domain"/>
    <property type="match status" value="1"/>
</dbReference>
<evidence type="ECO:0000256" key="7">
    <source>
        <dbReference type="ARBA" id="ARBA00023136"/>
    </source>
</evidence>
<evidence type="ECO:0000256" key="11">
    <source>
        <dbReference type="ARBA" id="ARBA00031795"/>
    </source>
</evidence>
<evidence type="ECO:0000256" key="12">
    <source>
        <dbReference type="HAMAP-Rule" id="MF_00530"/>
    </source>
</evidence>
<accession>A0ABW2PWT5</accession>
<evidence type="ECO:0000313" key="18">
    <source>
        <dbReference type="Proteomes" id="UP001596505"/>
    </source>
</evidence>
<dbReference type="InterPro" id="IPR036771">
    <property type="entry name" value="ATPsynth_dsu/esu_N"/>
</dbReference>
<comment type="subunit">
    <text evidence="12 13">F-type ATPases have 2 components, CF(1) - the catalytic core - and CF(0) - the membrane proton channel. CF(1) has five subunits: alpha(3), beta(3), gamma(1), delta(1), epsilon(1). CF(0) has three main subunits: a, b and c.</text>
</comment>
<dbReference type="EMBL" id="JBHTCO010000003">
    <property type="protein sequence ID" value="MFC7391853.1"/>
    <property type="molecule type" value="Genomic_DNA"/>
</dbReference>
<evidence type="ECO:0000313" key="17">
    <source>
        <dbReference type="EMBL" id="MFC7391853.1"/>
    </source>
</evidence>
<comment type="similarity">
    <text evidence="3 12 13">Belongs to the ATPase epsilon chain family.</text>
</comment>
<keyword evidence="12" id="KW-0375">Hydrogen ion transport</keyword>
<dbReference type="InterPro" id="IPR020546">
    <property type="entry name" value="ATP_synth_F1_dsu/esu_N"/>
</dbReference>
<comment type="function">
    <text evidence="1 12">Produces ATP from ADP in the presence of a proton gradient across the membrane.</text>
</comment>
<dbReference type="Gene3D" id="2.60.15.10">
    <property type="entry name" value="F0F1 ATP synthase delta/epsilon subunit, N-terminal"/>
    <property type="match status" value="1"/>
</dbReference>
<dbReference type="Proteomes" id="UP001596505">
    <property type="component" value="Unassembled WGS sequence"/>
</dbReference>
<dbReference type="PANTHER" id="PTHR13822">
    <property type="entry name" value="ATP SYNTHASE DELTA/EPSILON CHAIN"/>
    <property type="match status" value="1"/>
</dbReference>
<evidence type="ECO:0000256" key="10">
    <source>
        <dbReference type="ARBA" id="ARBA00030215"/>
    </source>
</evidence>
<keyword evidence="8 12" id="KW-0139">CF(1)</keyword>
<evidence type="ECO:0000256" key="4">
    <source>
        <dbReference type="ARBA" id="ARBA00014480"/>
    </source>
</evidence>
<evidence type="ECO:0000256" key="3">
    <source>
        <dbReference type="ARBA" id="ARBA00005712"/>
    </source>
</evidence>
<name>A0ABW2PWT5_9BACL</name>
<evidence type="ECO:0000256" key="5">
    <source>
        <dbReference type="ARBA" id="ARBA00022448"/>
    </source>
</evidence>
<feature type="coiled-coil region" evidence="14">
    <location>
        <begin position="81"/>
        <end position="127"/>
    </location>
</feature>
<comment type="caution">
    <text evidence="17">The sequence shown here is derived from an EMBL/GenBank/DDBJ whole genome shotgun (WGS) entry which is preliminary data.</text>
</comment>
<dbReference type="HAMAP" id="MF_00530">
    <property type="entry name" value="ATP_synth_epsil_bac"/>
    <property type="match status" value="1"/>
</dbReference>
<dbReference type="NCBIfam" id="NF009977">
    <property type="entry name" value="PRK13442.1"/>
    <property type="match status" value="1"/>
</dbReference>
<dbReference type="InterPro" id="IPR001469">
    <property type="entry name" value="ATP_synth_F1_dsu/esu"/>
</dbReference>
<keyword evidence="9 12" id="KW-0066">ATP synthesis</keyword>
<keyword evidence="12" id="KW-1003">Cell membrane</keyword>
<dbReference type="NCBIfam" id="TIGR01216">
    <property type="entry name" value="ATP_synt_epsi"/>
    <property type="match status" value="1"/>
</dbReference>
<keyword evidence="7 12" id="KW-0472">Membrane</keyword>
<evidence type="ECO:0000256" key="8">
    <source>
        <dbReference type="ARBA" id="ARBA00023196"/>
    </source>
</evidence>
<reference evidence="18" key="1">
    <citation type="journal article" date="2019" name="Int. J. Syst. Evol. Microbiol.">
        <title>The Global Catalogue of Microorganisms (GCM) 10K type strain sequencing project: providing services to taxonomists for standard genome sequencing and annotation.</title>
        <authorList>
            <consortium name="The Broad Institute Genomics Platform"/>
            <consortium name="The Broad Institute Genome Sequencing Center for Infectious Disease"/>
            <person name="Wu L."/>
            <person name="Ma J."/>
        </authorList>
    </citation>
    <scope>NUCLEOTIDE SEQUENCE [LARGE SCALE GENOMIC DNA]</scope>
    <source>
        <strain evidence="18">CGMCC 1.16305</strain>
    </source>
</reference>
<keyword evidence="14" id="KW-0175">Coiled coil</keyword>
<dbReference type="Pfam" id="PF02823">
    <property type="entry name" value="ATP-synt_DE_N"/>
    <property type="match status" value="1"/>
</dbReference>
<dbReference type="Pfam" id="PF00401">
    <property type="entry name" value="ATP-synt_DE"/>
    <property type="match status" value="1"/>
</dbReference>
<proteinExistence type="inferred from homology"/>
<evidence type="ECO:0000256" key="14">
    <source>
        <dbReference type="SAM" id="Coils"/>
    </source>
</evidence>
<evidence type="ECO:0000259" key="16">
    <source>
        <dbReference type="Pfam" id="PF02823"/>
    </source>
</evidence>
<evidence type="ECO:0000256" key="9">
    <source>
        <dbReference type="ARBA" id="ARBA00023310"/>
    </source>
</evidence>
<comment type="subcellular location">
    <subcellularLocation>
        <location evidence="12">Cell membrane</location>
        <topology evidence="12">Peripheral membrane protein</topology>
    </subcellularLocation>
    <subcellularLocation>
        <location evidence="2">Endomembrane system</location>
        <topology evidence="2">Peripheral membrane protein</topology>
    </subcellularLocation>
</comment>
<evidence type="ECO:0000256" key="2">
    <source>
        <dbReference type="ARBA" id="ARBA00004184"/>
    </source>
</evidence>
<keyword evidence="5 12" id="KW-0813">Transport</keyword>
<evidence type="ECO:0000256" key="6">
    <source>
        <dbReference type="ARBA" id="ARBA00023065"/>
    </source>
</evidence>